<evidence type="ECO:0000313" key="2">
    <source>
        <dbReference type="EMBL" id="KYP41332.1"/>
    </source>
</evidence>
<dbReference type="Pfam" id="PF07727">
    <property type="entry name" value="RVT_2"/>
    <property type="match status" value="1"/>
</dbReference>
<dbReference type="InterPro" id="IPR013103">
    <property type="entry name" value="RVT_2"/>
</dbReference>
<dbReference type="STRING" id="3821.A0A151RFG1"/>
<dbReference type="SUPFAM" id="SSF56672">
    <property type="entry name" value="DNA/RNA polymerases"/>
    <property type="match status" value="1"/>
</dbReference>
<keyword evidence="3" id="KW-1185">Reference proteome</keyword>
<dbReference type="Gramene" id="C.cajan_37828.t">
    <property type="protein sequence ID" value="C.cajan_37828.t"/>
    <property type="gene ID" value="C.cajan_37828"/>
</dbReference>
<gene>
    <name evidence="2" type="ORF">KK1_037298</name>
</gene>
<evidence type="ECO:0000313" key="3">
    <source>
        <dbReference type="Proteomes" id="UP000075243"/>
    </source>
</evidence>
<dbReference type="Proteomes" id="UP000075243">
    <property type="component" value="Unassembled WGS sequence"/>
</dbReference>
<name>A0A151RFG1_CAJCA</name>
<organism evidence="2 3">
    <name type="scientific">Cajanus cajan</name>
    <name type="common">Pigeon pea</name>
    <name type="synonym">Cajanus indicus</name>
    <dbReference type="NCBI Taxonomy" id="3821"/>
    <lineage>
        <taxon>Eukaryota</taxon>
        <taxon>Viridiplantae</taxon>
        <taxon>Streptophyta</taxon>
        <taxon>Embryophyta</taxon>
        <taxon>Tracheophyta</taxon>
        <taxon>Spermatophyta</taxon>
        <taxon>Magnoliopsida</taxon>
        <taxon>eudicotyledons</taxon>
        <taxon>Gunneridae</taxon>
        <taxon>Pentapetalae</taxon>
        <taxon>rosids</taxon>
        <taxon>fabids</taxon>
        <taxon>Fabales</taxon>
        <taxon>Fabaceae</taxon>
        <taxon>Papilionoideae</taxon>
        <taxon>50 kb inversion clade</taxon>
        <taxon>NPAAA clade</taxon>
        <taxon>indigoferoid/millettioid clade</taxon>
        <taxon>Phaseoleae</taxon>
        <taxon>Cajanus</taxon>
    </lineage>
</organism>
<dbReference type="InterPro" id="IPR043502">
    <property type="entry name" value="DNA/RNA_pol_sf"/>
</dbReference>
<protein>
    <submittedName>
        <fullName evidence="2">Retrovirus-related Pol polyprotein from transposon TNT 1-94</fullName>
    </submittedName>
</protein>
<accession>A0A151RFG1</accession>
<evidence type="ECO:0000259" key="1">
    <source>
        <dbReference type="Pfam" id="PF07727"/>
    </source>
</evidence>
<reference evidence="2" key="1">
    <citation type="journal article" date="2012" name="Nat. Biotechnol.">
        <title>Draft genome sequence of pigeonpea (Cajanus cajan), an orphan legume crop of resource-poor farmers.</title>
        <authorList>
            <person name="Varshney R.K."/>
            <person name="Chen W."/>
            <person name="Li Y."/>
            <person name="Bharti A.K."/>
            <person name="Saxena R.K."/>
            <person name="Schlueter J.A."/>
            <person name="Donoghue M.T."/>
            <person name="Azam S."/>
            <person name="Fan G."/>
            <person name="Whaley A.M."/>
            <person name="Farmer A.D."/>
            <person name="Sheridan J."/>
            <person name="Iwata A."/>
            <person name="Tuteja R."/>
            <person name="Penmetsa R.V."/>
            <person name="Wu W."/>
            <person name="Upadhyaya H.D."/>
            <person name="Yang S.P."/>
            <person name="Shah T."/>
            <person name="Saxena K.B."/>
            <person name="Michael T."/>
            <person name="McCombie W.R."/>
            <person name="Yang B."/>
            <person name="Zhang G."/>
            <person name="Yang H."/>
            <person name="Wang J."/>
            <person name="Spillane C."/>
            <person name="Cook D.R."/>
            <person name="May G.D."/>
            <person name="Xu X."/>
            <person name="Jackson S.A."/>
        </authorList>
    </citation>
    <scope>NUCLEOTIDE SEQUENCE [LARGE SCALE GENOMIC DNA]</scope>
</reference>
<feature type="domain" description="Reverse transcriptase Ty1/copia-type" evidence="1">
    <location>
        <begin position="1"/>
        <end position="92"/>
    </location>
</feature>
<proteinExistence type="predicted"/>
<dbReference type="AlphaFoldDB" id="A0A151RFG1"/>
<sequence>MDVKRAFLNVIIEEVYVKQPLGFILSSKTIFFKLKKALYGLKQVPRAWYHTLSNFLLENDFKKGKFDTTIFKRKSGTDFIVVQIYVDDIILVLLMNLYTRTFQN</sequence>
<dbReference type="EMBL" id="KQ483780">
    <property type="protein sequence ID" value="KYP41332.1"/>
    <property type="molecule type" value="Genomic_DNA"/>
</dbReference>